<protein>
    <submittedName>
        <fullName evidence="3">Pimeloyl-ACP methyl ester carboxylesterase</fullName>
    </submittedName>
</protein>
<dbReference type="InterPro" id="IPR000073">
    <property type="entry name" value="AB_hydrolase_1"/>
</dbReference>
<proteinExistence type="predicted"/>
<dbReference type="Gene3D" id="3.40.50.1820">
    <property type="entry name" value="alpha/beta hydrolase"/>
    <property type="match status" value="1"/>
</dbReference>
<feature type="compositionally biased region" description="Basic and acidic residues" evidence="1">
    <location>
        <begin position="1"/>
        <end position="10"/>
    </location>
</feature>
<dbReference type="InterPro" id="IPR050228">
    <property type="entry name" value="Carboxylesterase_BioH"/>
</dbReference>
<dbReference type="PRINTS" id="PR00111">
    <property type="entry name" value="ABHYDROLASE"/>
</dbReference>
<keyword evidence="4" id="KW-1185">Reference proteome</keyword>
<feature type="domain" description="AB hydrolase-1" evidence="2">
    <location>
        <begin position="64"/>
        <end position="311"/>
    </location>
</feature>
<accession>A0A7Z0CJF8</accession>
<dbReference type="EMBL" id="JACBZO010000001">
    <property type="protein sequence ID" value="NYI40858.1"/>
    <property type="molecule type" value="Genomic_DNA"/>
</dbReference>
<dbReference type="SUPFAM" id="SSF53474">
    <property type="entry name" value="alpha/beta-Hydrolases"/>
    <property type="match status" value="1"/>
</dbReference>
<dbReference type="PANTHER" id="PTHR43194:SF2">
    <property type="entry name" value="PEROXISOMAL MEMBRANE PROTEIN LPX1"/>
    <property type="match status" value="1"/>
</dbReference>
<feature type="region of interest" description="Disordered" evidence="1">
    <location>
        <begin position="1"/>
        <end position="21"/>
    </location>
</feature>
<evidence type="ECO:0000256" key="1">
    <source>
        <dbReference type="SAM" id="MobiDB-lite"/>
    </source>
</evidence>
<name>A0A7Z0CJF8_9MICO</name>
<dbReference type="AlphaFoldDB" id="A0A7Z0CJF8"/>
<sequence>MNMDRSRAAGEVHATSARARHEQRYREAERAMWQHHGMEPTERWVEDDVLSLRVRALEHGRGRPVLFVHGMPTAGGVFVPLVGQLRGVRAIVVDRPGCALSDPLDLTDMTPESLRDLTEAWLSLLIGAIADGPVDVVANSAGGLAALVLAARRPDLVRTLALLGAPAVEGMRLPVSMRMATFSPVARAVARHHINERDLRRSFRSMGHGDLVSAGGLSAADLEWRYALSRDTHTYVHELKQLRLAATWRGPRPQWVASVGDIEAVAAPTLWVAGDSDPFAAPDRMRSWAGHARDATVRVMPRSGHQPWIDRPAEHARLLEEWWASHGAR</sequence>
<evidence type="ECO:0000259" key="2">
    <source>
        <dbReference type="Pfam" id="PF00561"/>
    </source>
</evidence>
<dbReference type="Proteomes" id="UP000547973">
    <property type="component" value="Unassembled WGS sequence"/>
</dbReference>
<reference evidence="3 4" key="1">
    <citation type="submission" date="2020-07" db="EMBL/GenBank/DDBJ databases">
        <title>Sequencing the genomes of 1000 actinobacteria strains.</title>
        <authorList>
            <person name="Klenk H.-P."/>
        </authorList>
    </citation>
    <scope>NUCLEOTIDE SEQUENCE [LARGE SCALE GENOMIC DNA]</scope>
    <source>
        <strain evidence="3 4">DSM 19970</strain>
    </source>
</reference>
<gene>
    <name evidence="3" type="ORF">BKA03_000977</name>
</gene>
<dbReference type="PANTHER" id="PTHR43194">
    <property type="entry name" value="HYDROLASE ALPHA/BETA FOLD FAMILY"/>
    <property type="match status" value="1"/>
</dbReference>
<dbReference type="OrthoDB" id="63519at2"/>
<organism evidence="3 4">
    <name type="scientific">Demequina lutea</name>
    <dbReference type="NCBI Taxonomy" id="431489"/>
    <lineage>
        <taxon>Bacteria</taxon>
        <taxon>Bacillati</taxon>
        <taxon>Actinomycetota</taxon>
        <taxon>Actinomycetes</taxon>
        <taxon>Micrococcales</taxon>
        <taxon>Demequinaceae</taxon>
        <taxon>Demequina</taxon>
    </lineage>
</organism>
<comment type="caution">
    <text evidence="3">The sequence shown here is derived from an EMBL/GenBank/DDBJ whole genome shotgun (WGS) entry which is preliminary data.</text>
</comment>
<evidence type="ECO:0000313" key="4">
    <source>
        <dbReference type="Proteomes" id="UP000547973"/>
    </source>
</evidence>
<evidence type="ECO:0000313" key="3">
    <source>
        <dbReference type="EMBL" id="NYI40858.1"/>
    </source>
</evidence>
<dbReference type="Pfam" id="PF00561">
    <property type="entry name" value="Abhydrolase_1"/>
    <property type="match status" value="1"/>
</dbReference>
<dbReference type="InterPro" id="IPR029058">
    <property type="entry name" value="AB_hydrolase_fold"/>
</dbReference>
<dbReference type="RefSeq" id="WP_083971934.1">
    <property type="nucleotide sequence ID" value="NZ_BBRC01000014.1"/>
</dbReference>
<dbReference type="GO" id="GO:0003824">
    <property type="term" value="F:catalytic activity"/>
    <property type="evidence" value="ECO:0007669"/>
    <property type="project" value="UniProtKB-ARBA"/>
</dbReference>